<gene>
    <name evidence="6" type="ORF">ET418_08225</name>
</gene>
<evidence type="ECO:0000313" key="7">
    <source>
        <dbReference type="Proteomes" id="UP000324298"/>
    </source>
</evidence>
<dbReference type="Gene3D" id="3.20.20.140">
    <property type="entry name" value="Metal-dependent hydrolases"/>
    <property type="match status" value="1"/>
</dbReference>
<dbReference type="AlphaFoldDB" id="A0A5A9XIP8"/>
<dbReference type="Gene3D" id="2.30.40.10">
    <property type="entry name" value="Urease, subunit C, domain 1"/>
    <property type="match status" value="1"/>
</dbReference>
<dbReference type="SUPFAM" id="SSF51556">
    <property type="entry name" value="Metallo-dependent hydrolases"/>
    <property type="match status" value="1"/>
</dbReference>
<dbReference type="Pfam" id="PF01979">
    <property type="entry name" value="Amidohydro_1"/>
    <property type="match status" value="1"/>
</dbReference>
<keyword evidence="1" id="KW-0479">Metal-binding</keyword>
<evidence type="ECO:0000313" key="6">
    <source>
        <dbReference type="EMBL" id="KAA0892178.1"/>
    </source>
</evidence>
<feature type="domain" description="Amidohydrolase-related" evidence="4">
    <location>
        <begin position="56"/>
        <end position="408"/>
    </location>
</feature>
<dbReference type="InterPro" id="IPR054418">
    <property type="entry name" value="MQNX/HUTI_composite_N"/>
</dbReference>
<dbReference type="InterPro" id="IPR011059">
    <property type="entry name" value="Metal-dep_hydrolase_composite"/>
</dbReference>
<dbReference type="EMBL" id="SRSD01000004">
    <property type="protein sequence ID" value="KAA0892178.1"/>
    <property type="molecule type" value="Genomic_DNA"/>
</dbReference>
<protein>
    <submittedName>
        <fullName evidence="6">Metal-dependent hydrolase</fullName>
    </submittedName>
</protein>
<accession>A0A5A9XIP8</accession>
<feature type="domain" description="Aminodeoxyfutalosine deaminase/Imidazolonepropionase-like composite" evidence="5">
    <location>
        <begin position="23"/>
        <end position="45"/>
    </location>
</feature>
<dbReference type="InterPro" id="IPR032466">
    <property type="entry name" value="Metal_Hydrolase"/>
</dbReference>
<evidence type="ECO:0000256" key="1">
    <source>
        <dbReference type="ARBA" id="ARBA00022723"/>
    </source>
</evidence>
<organism evidence="6 7">
    <name type="scientific">Oryzomonas rubra</name>
    <dbReference type="NCBI Taxonomy" id="2509454"/>
    <lineage>
        <taxon>Bacteria</taxon>
        <taxon>Pseudomonadati</taxon>
        <taxon>Thermodesulfobacteriota</taxon>
        <taxon>Desulfuromonadia</taxon>
        <taxon>Geobacterales</taxon>
        <taxon>Geobacteraceae</taxon>
        <taxon>Oryzomonas</taxon>
    </lineage>
</organism>
<evidence type="ECO:0000256" key="2">
    <source>
        <dbReference type="ARBA" id="ARBA00022801"/>
    </source>
</evidence>
<proteinExistence type="predicted"/>
<name>A0A5A9XIP8_9BACT</name>
<evidence type="ECO:0000256" key="3">
    <source>
        <dbReference type="ARBA" id="ARBA00022833"/>
    </source>
</evidence>
<dbReference type="GO" id="GO:0046872">
    <property type="term" value="F:metal ion binding"/>
    <property type="evidence" value="ECO:0007669"/>
    <property type="project" value="UniProtKB-KW"/>
</dbReference>
<sequence length="419" mass="45429">MSESTIYAASWLINPDAPPVAGGALLVRHGTVAAVGTLAELRSAHAAPVVEFPDSTIIPGFVNAHTHLELTHFASWRLRTHVEYNPRRFVDWIIQLIKIRRGLKDEDILASLREGVRMCLESGTTAVGEIVTNPALAPRYQTSPLGGRLFFELLGHDPDRFRGMLDKALAACAESNDRFAAGLSPHSPYTIGEVNLAQIRETAVSRFLPLAIHISESREEADFIFDTAGPLAEQFYPFVGWEELLMPPRHCSSTELLDRFGLLTPTTMAIHCVHVTPSDGETLKERGCSIVLCPRSNERLDVGKAPLHLFKKLGIPLALGTDSLASNDSLSLWEEMRFALDLFRNNLSPAEAFRMVTVGGATALGMASSCGSLEPGKRADFQIVGNGGAETEKVLERLVGEGAVQEVYAGGERYAGSGG</sequence>
<evidence type="ECO:0000259" key="4">
    <source>
        <dbReference type="Pfam" id="PF01979"/>
    </source>
</evidence>
<keyword evidence="3" id="KW-0862">Zinc</keyword>
<dbReference type="SUPFAM" id="SSF51338">
    <property type="entry name" value="Composite domain of metallo-dependent hydrolases"/>
    <property type="match status" value="1"/>
</dbReference>
<evidence type="ECO:0000259" key="5">
    <source>
        <dbReference type="Pfam" id="PF22039"/>
    </source>
</evidence>
<dbReference type="InterPro" id="IPR006680">
    <property type="entry name" value="Amidohydro-rel"/>
</dbReference>
<keyword evidence="2 6" id="KW-0378">Hydrolase</keyword>
<dbReference type="OrthoDB" id="9807210at2"/>
<reference evidence="6 7" key="1">
    <citation type="submission" date="2019-04" db="EMBL/GenBank/DDBJ databases">
        <title>Geobacter ruber sp. nov., ferric-reducing bacteria isolated from paddy soil.</title>
        <authorList>
            <person name="Xu Z."/>
            <person name="Masuda Y."/>
            <person name="Itoh H."/>
            <person name="Senoo K."/>
        </authorList>
    </citation>
    <scope>NUCLEOTIDE SEQUENCE [LARGE SCALE GENOMIC DNA]</scope>
    <source>
        <strain evidence="6 7">Red88</strain>
    </source>
</reference>
<comment type="caution">
    <text evidence="6">The sequence shown here is derived from an EMBL/GenBank/DDBJ whole genome shotgun (WGS) entry which is preliminary data.</text>
</comment>
<dbReference type="GO" id="GO:0016810">
    <property type="term" value="F:hydrolase activity, acting on carbon-nitrogen (but not peptide) bonds"/>
    <property type="evidence" value="ECO:0007669"/>
    <property type="project" value="InterPro"/>
</dbReference>
<dbReference type="Pfam" id="PF22039">
    <property type="entry name" value="HUTI_composite_bact"/>
    <property type="match status" value="1"/>
</dbReference>
<dbReference type="PANTHER" id="PTHR43794:SF11">
    <property type="entry name" value="AMIDOHYDROLASE-RELATED DOMAIN-CONTAINING PROTEIN"/>
    <property type="match status" value="1"/>
</dbReference>
<dbReference type="PANTHER" id="PTHR43794">
    <property type="entry name" value="AMINOHYDROLASE SSNA-RELATED"/>
    <property type="match status" value="1"/>
</dbReference>
<dbReference type="InterPro" id="IPR050287">
    <property type="entry name" value="MTA/SAH_deaminase"/>
</dbReference>
<keyword evidence="7" id="KW-1185">Reference proteome</keyword>
<dbReference type="Proteomes" id="UP000324298">
    <property type="component" value="Unassembled WGS sequence"/>
</dbReference>
<dbReference type="RefSeq" id="WP_149307115.1">
    <property type="nucleotide sequence ID" value="NZ_SRSD01000004.1"/>
</dbReference>